<dbReference type="SUPFAM" id="SSF52047">
    <property type="entry name" value="RNI-like"/>
    <property type="match status" value="1"/>
</dbReference>
<organism evidence="2 3">
    <name type="scientific">Modicella reniformis</name>
    <dbReference type="NCBI Taxonomy" id="1440133"/>
    <lineage>
        <taxon>Eukaryota</taxon>
        <taxon>Fungi</taxon>
        <taxon>Fungi incertae sedis</taxon>
        <taxon>Mucoromycota</taxon>
        <taxon>Mortierellomycotina</taxon>
        <taxon>Mortierellomycetes</taxon>
        <taxon>Mortierellales</taxon>
        <taxon>Mortierellaceae</taxon>
        <taxon>Modicella</taxon>
    </lineage>
</organism>
<dbReference type="InterPro" id="IPR032675">
    <property type="entry name" value="LRR_dom_sf"/>
</dbReference>
<dbReference type="Proteomes" id="UP000749646">
    <property type="component" value="Unassembled WGS sequence"/>
</dbReference>
<dbReference type="Gene3D" id="3.80.10.10">
    <property type="entry name" value="Ribonuclease Inhibitor"/>
    <property type="match status" value="1"/>
</dbReference>
<name>A0A9P6J1Z3_9FUNG</name>
<sequence>MTRTEEDQEMTPAAEDDVEMVQVPAILRLSPELLALIFHYVYVTPVVHRPVLSKDGQQQDSGAELSSTPSTTTPTTPTSDNDDDTTTRRKKDKRKSAVYIQNDLSSMLALCLTCRAFYPQAIRLLWRQRTLTGHDDLTEFYQAIDFSASLRKRQQKQRQQEQQLQRPDMGYAVEEGLFNNEAALRIKSLTLLDMSFDSTLTLAAAAQATSVALASGQFFGSSSSHGDPLAGGAASLDLCQGIDLLTKANNTVDENSMQAGISKDAAPVASSSSSSTTPSSASSHSQIVTRRRPRQKTTSIYSEMISPRLLHTIANHCYALVDLTFCMDSKPTAAFSSSSRGFKVQPSIPFSIIAGALLSLKRLTLMGLVCNSKQNRTGAELLLFAQKTQPLESISIRSCKGISLATYIEFAVRSHRHLLSVDFQGLDFESERQLTDMMSAYAKHCKNMKSITLSCINGLPLDGMMEALACQGAPELQELHVLGHDSFRVPTQQQQKHGPIPPKAELNNNVNDNEVPVTEMCYLADANVALANLAQLSLRRLTLYCPGITDFALFSYLCHSPKLVDLILNEPTTVLHYPQFQPFVQQCLPTPEENTSEQQESTPAPFTSAGFLGLILTRCPWLKYMFMKVSLESAQEWIVQPCFKEAGLDKRLFQYRTATGAPAVVLMWDTRSKVLKA</sequence>
<feature type="region of interest" description="Disordered" evidence="1">
    <location>
        <begin position="261"/>
        <end position="298"/>
    </location>
</feature>
<proteinExistence type="predicted"/>
<dbReference type="AlphaFoldDB" id="A0A9P6J1Z3"/>
<gene>
    <name evidence="2" type="ORF">BGZ65_001302</name>
</gene>
<evidence type="ECO:0000256" key="1">
    <source>
        <dbReference type="SAM" id="MobiDB-lite"/>
    </source>
</evidence>
<reference evidence="2" key="1">
    <citation type="journal article" date="2020" name="Fungal Divers.">
        <title>Resolving the Mortierellaceae phylogeny through synthesis of multi-gene phylogenetics and phylogenomics.</title>
        <authorList>
            <person name="Vandepol N."/>
            <person name="Liber J."/>
            <person name="Desiro A."/>
            <person name="Na H."/>
            <person name="Kennedy M."/>
            <person name="Barry K."/>
            <person name="Grigoriev I.V."/>
            <person name="Miller A.N."/>
            <person name="O'Donnell K."/>
            <person name="Stajich J.E."/>
            <person name="Bonito G."/>
        </authorList>
    </citation>
    <scope>NUCLEOTIDE SEQUENCE</scope>
    <source>
        <strain evidence="2">MES-2147</strain>
    </source>
</reference>
<comment type="caution">
    <text evidence="2">The sequence shown here is derived from an EMBL/GenBank/DDBJ whole genome shotgun (WGS) entry which is preliminary data.</text>
</comment>
<feature type="compositionally biased region" description="Low complexity" evidence="1">
    <location>
        <begin position="265"/>
        <end position="285"/>
    </location>
</feature>
<accession>A0A9P6J1Z3</accession>
<evidence type="ECO:0000313" key="2">
    <source>
        <dbReference type="EMBL" id="KAF9958627.1"/>
    </source>
</evidence>
<keyword evidence="3" id="KW-1185">Reference proteome</keyword>
<feature type="region of interest" description="Disordered" evidence="1">
    <location>
        <begin position="55"/>
        <end position="95"/>
    </location>
</feature>
<dbReference type="OrthoDB" id="2407417at2759"/>
<protein>
    <submittedName>
        <fullName evidence="2">Uncharacterized protein</fullName>
    </submittedName>
</protein>
<evidence type="ECO:0000313" key="3">
    <source>
        <dbReference type="Proteomes" id="UP000749646"/>
    </source>
</evidence>
<dbReference type="EMBL" id="JAAAHW010006552">
    <property type="protein sequence ID" value="KAF9958627.1"/>
    <property type="molecule type" value="Genomic_DNA"/>
</dbReference>
<feature type="compositionally biased region" description="Polar residues" evidence="1">
    <location>
        <begin position="55"/>
        <end position="65"/>
    </location>
</feature>
<feature type="compositionally biased region" description="Low complexity" evidence="1">
    <location>
        <begin position="66"/>
        <end position="79"/>
    </location>
</feature>